<name>A0ABX7IND7_9GAMM</name>
<accession>A0ABX7IND7</accession>
<evidence type="ECO:0008006" key="3">
    <source>
        <dbReference type="Google" id="ProtNLM"/>
    </source>
</evidence>
<gene>
    <name evidence="1" type="ORF">JSY38_15625</name>
</gene>
<dbReference type="NCBIfam" id="NF047376">
    <property type="entry name" value="TAA_AbiEi"/>
    <property type="match status" value="1"/>
</dbReference>
<dbReference type="EMBL" id="CP070273">
    <property type="protein sequence ID" value="QRV23454.1"/>
    <property type="molecule type" value="Genomic_DNA"/>
</dbReference>
<protein>
    <recommendedName>
        <fullName evidence="3">Transcriptional regulator</fullName>
    </recommendedName>
</protein>
<evidence type="ECO:0000313" key="2">
    <source>
        <dbReference type="Proteomes" id="UP000644167"/>
    </source>
</evidence>
<proteinExistence type="predicted"/>
<dbReference type="RefSeq" id="WP_205114043.1">
    <property type="nucleotide sequence ID" value="NZ_CP070273.1"/>
</dbReference>
<organism evidence="1 2">
    <name type="scientific">Marinomonas foliarum</name>
    <dbReference type="NCBI Taxonomy" id="491950"/>
    <lineage>
        <taxon>Bacteria</taxon>
        <taxon>Pseudomonadati</taxon>
        <taxon>Pseudomonadota</taxon>
        <taxon>Gammaproteobacteria</taxon>
        <taxon>Oceanospirillales</taxon>
        <taxon>Oceanospirillaceae</taxon>
        <taxon>Marinomonas</taxon>
    </lineage>
</organism>
<evidence type="ECO:0000313" key="1">
    <source>
        <dbReference type="EMBL" id="QRV23454.1"/>
    </source>
</evidence>
<dbReference type="Proteomes" id="UP000644167">
    <property type="component" value="Chromosome"/>
</dbReference>
<sequence>MSKKEKLLSVLSDATKAGGGVHTSTEIAFMLGEKHTPAFTKFLTDCVKNGVLRRVATGIFESTITPPDGSTAIYKIVNKLRGDVFNYISLESQLSYTGDISQIVMDRLTVMTKGRSGIFPTPYGVIEFTHTKKTIETIAPNIYFDSDIKMYRAKTIQALIDLKNCNRNLHMLEA</sequence>
<keyword evidence="2" id="KW-1185">Reference proteome</keyword>
<reference evidence="1 2" key="1">
    <citation type="submission" date="2021-02" db="EMBL/GenBank/DDBJ databases">
        <title>The genome of Marinomonas foliarum JZW.</title>
        <authorList>
            <person name="Sun M."/>
        </authorList>
    </citation>
    <scope>NUCLEOTIDE SEQUENCE [LARGE SCALE GENOMIC DNA]</scope>
    <source>
        <strain evidence="1 2">JZW</strain>
    </source>
</reference>
<dbReference type="InterPro" id="IPR059220">
    <property type="entry name" value="AbiEi"/>
</dbReference>